<dbReference type="GO" id="GO:0003677">
    <property type="term" value="F:DNA binding"/>
    <property type="evidence" value="ECO:0007669"/>
    <property type="project" value="UniProtKB-KW"/>
</dbReference>
<feature type="compositionally biased region" description="Low complexity" evidence="9">
    <location>
        <begin position="2022"/>
        <end position="2031"/>
    </location>
</feature>
<comment type="subcellular location">
    <subcellularLocation>
        <location evidence="1">Nucleus</location>
    </subcellularLocation>
</comment>
<feature type="compositionally biased region" description="Polar residues" evidence="9">
    <location>
        <begin position="2167"/>
        <end position="2176"/>
    </location>
</feature>
<evidence type="ECO:0000259" key="10">
    <source>
        <dbReference type="PROSITE" id="PS51192"/>
    </source>
</evidence>
<feature type="compositionally biased region" description="Polar residues" evidence="9">
    <location>
        <begin position="2134"/>
        <end position="2151"/>
    </location>
</feature>
<dbReference type="Pfam" id="PF00271">
    <property type="entry name" value="Helicase_C"/>
    <property type="match status" value="1"/>
</dbReference>
<evidence type="ECO:0000256" key="6">
    <source>
        <dbReference type="ARBA" id="ARBA00022840"/>
    </source>
</evidence>
<dbReference type="InterPro" id="IPR049730">
    <property type="entry name" value="SNF2/RAD54-like_C"/>
</dbReference>
<feature type="compositionally biased region" description="Basic and acidic residues" evidence="9">
    <location>
        <begin position="629"/>
        <end position="644"/>
    </location>
</feature>
<feature type="compositionally biased region" description="Acidic residues" evidence="9">
    <location>
        <begin position="180"/>
        <end position="195"/>
    </location>
</feature>
<feature type="region of interest" description="Disordered" evidence="9">
    <location>
        <begin position="117"/>
        <end position="136"/>
    </location>
</feature>
<feature type="region of interest" description="Disordered" evidence="9">
    <location>
        <begin position="246"/>
        <end position="312"/>
    </location>
</feature>
<keyword evidence="7" id="KW-0238">DNA-binding</keyword>
<feature type="compositionally biased region" description="Polar residues" evidence="9">
    <location>
        <begin position="676"/>
        <end position="690"/>
    </location>
</feature>
<dbReference type="InterPro" id="IPR044574">
    <property type="entry name" value="ARIP4-like"/>
</dbReference>
<feature type="region of interest" description="Disordered" evidence="9">
    <location>
        <begin position="173"/>
        <end position="196"/>
    </location>
</feature>
<feature type="domain" description="Helicase ATP-binding" evidence="10">
    <location>
        <begin position="1102"/>
        <end position="1298"/>
    </location>
</feature>
<dbReference type="GO" id="GO:0005634">
    <property type="term" value="C:nucleus"/>
    <property type="evidence" value="ECO:0007669"/>
    <property type="project" value="UniProtKB-SubCell"/>
</dbReference>
<evidence type="ECO:0000313" key="12">
    <source>
        <dbReference type="EnsemblMetazoa" id="AMEM011623-PA"/>
    </source>
</evidence>
<accession>A0A182VAG5</accession>
<dbReference type="InterPro" id="IPR014001">
    <property type="entry name" value="Helicase_ATP-bd"/>
</dbReference>
<feature type="compositionally biased region" description="Basic and acidic residues" evidence="9">
    <location>
        <begin position="847"/>
        <end position="856"/>
    </location>
</feature>
<dbReference type="VEuPathDB" id="VectorBase:AMEM21_015120"/>
<evidence type="ECO:0000256" key="9">
    <source>
        <dbReference type="SAM" id="MobiDB-lite"/>
    </source>
</evidence>
<keyword evidence="5" id="KW-0347">Helicase</keyword>
<feature type="region of interest" description="Disordered" evidence="9">
    <location>
        <begin position="1431"/>
        <end position="1458"/>
    </location>
</feature>
<feature type="region of interest" description="Disordered" evidence="9">
    <location>
        <begin position="1"/>
        <end position="27"/>
    </location>
</feature>
<dbReference type="Gene3D" id="3.40.50.10810">
    <property type="entry name" value="Tandem AAA-ATPase domain"/>
    <property type="match status" value="1"/>
</dbReference>
<protein>
    <recommendedName>
        <fullName evidence="14">Transcriptional regulator ATRX</fullName>
    </recommendedName>
</protein>
<feature type="compositionally biased region" description="Polar residues" evidence="9">
    <location>
        <begin position="256"/>
        <end position="269"/>
    </location>
</feature>
<evidence type="ECO:0000256" key="2">
    <source>
        <dbReference type="ARBA" id="ARBA00007025"/>
    </source>
</evidence>
<keyword evidence="13" id="KW-1185">Reference proteome</keyword>
<proteinExistence type="inferred from homology"/>
<feature type="region of interest" description="Disordered" evidence="9">
    <location>
        <begin position="1871"/>
        <end position="1902"/>
    </location>
</feature>
<keyword evidence="6" id="KW-0067">ATP-binding</keyword>
<dbReference type="Gene3D" id="3.40.50.300">
    <property type="entry name" value="P-loop containing nucleotide triphosphate hydrolases"/>
    <property type="match status" value="1"/>
</dbReference>
<feature type="region of interest" description="Disordered" evidence="9">
    <location>
        <begin position="2067"/>
        <end position="2116"/>
    </location>
</feature>
<dbReference type="Pfam" id="PF00176">
    <property type="entry name" value="SNF2-rel_dom"/>
    <property type="match status" value="1"/>
</dbReference>
<feature type="compositionally biased region" description="Basic and acidic residues" evidence="9">
    <location>
        <begin position="536"/>
        <end position="551"/>
    </location>
</feature>
<dbReference type="EnsemblMetazoa" id="AMEM011623-RA">
    <property type="protein sequence ID" value="AMEM011623-PA"/>
    <property type="gene ID" value="AMEM011623"/>
</dbReference>
<feature type="compositionally biased region" description="Gly residues" evidence="9">
    <location>
        <begin position="1889"/>
        <end position="1902"/>
    </location>
</feature>
<keyword evidence="4" id="KW-0378">Hydrolase</keyword>
<dbReference type="InterPro" id="IPR001650">
    <property type="entry name" value="Helicase_C-like"/>
</dbReference>
<feature type="compositionally biased region" description="Low complexity" evidence="9">
    <location>
        <begin position="611"/>
        <end position="625"/>
    </location>
</feature>
<dbReference type="PANTHER" id="PTHR45797">
    <property type="entry name" value="RAD54-LIKE"/>
    <property type="match status" value="1"/>
</dbReference>
<sequence length="2877" mass="306353">MDDGTTGRRSGEGHTPLPSAESAAERMALEVEHRSERFSVPYVEDLELQDLFDKDNGLDDGMRLDETDDSSGNEREKEEEEEDGHDDEQQHDPYELFETKIEIEEPQIQETILDEEYIGNELISPPSADEYDSHDEVLQSLNSSRAVQYQGGTAVGENDSPLENDHSYTTINIITPQPSDQEEAEEGVSSDDDGELSLRKLVTLSKKLAREGDVTSTGGKRTVQRIEKVVKSFLNRSTELQPTASAALLGKEASPSEGSSLSVPLSANCSERMEGDGLVPSTDGSHGRREDFGSDVDCAKGGSASSSAASGDELEELLELGAKFTQHYEQWLKKTSCRGGAYQKGSKAAQLANLVEKINRVNPSENVPSSRQDSSNAASTGNKVEIAIQTERSKDQHRNEQCKKRLLDSSSDSSSSSGSSSSSSSSSTSQLSGSGNSSSKRTKEALRHNRRLRKGAKEKRKPSSADERGAGKKRREQIYSDSSSDEAEKRSEDGGRAEGDENLLDGVLSGVDDIMSDVHDIIPDAVGVVQDFLDGEQQRQEREERSEETRKRSGAGAGKEPTRPALSKSVKDMTEAEREEYEDMQIERLCNISTLIGCRNAAGGATGSGGPASAASKSKESSSSAVKKKKDENNMEHFLNHENGSDDTAAAPLEPQSDESSESEKDVVETEEQFLQKCNETMKQQLLNQLSSSEETSDEEDNLDGLLSGEEEDDNSGDGRPNGTGKEDSDDSSAGSLVESFLKRHDSKLAERKERKKQPNERENGNLLTNGQADDSGDNAGGESSAEQQATKDSERAETPKKQTRTELANPKDKELFSNDLFDDEKSDKSGKTPRKRRKRINARKARGSDSERESSSADSDVEMLDGTPKKRQRKRAAPVSLETFDFSASLNASAAPRKGKTPATTAGEGSAIAKPSPSTLTPSGDSTNDKQAKTSSPAPSDPDATTTGSAVAAAAAATGSSTAGKQKGSKDGQDCISLSSDSSDDAELITGDLEENKIVPDKEPKRRIRAMLTNDELAEETKKAQKEEEGRTARLKKKHEQLKKFLASYLPGPGESELVLDYDSVRKQAICVHPEIVKLLKPHQIEGIKFMYDNTYGSVDALPKHSGSGCILAHCMGLGKTLQMISLLHTVMRYPQLMTNRVLVICPKSTVMNWKEEIARWQGTIRTGYQMKVYCFPDVCTQNDKIAVLKRWYYCKSPNCGVMLIGYEAFRALINYERRKGSVGLRSAKLGLIKEYLLNPGADLVICDEGHQIKNKRSAISEAVSKIKTRRRIMLTGTPIQNNLKEYYCMVNFIKPSFLGSDKEFSNLYANPIKNGQCKDSDHQSIKIMKQRSYVLHNKLSKFVQRKEAAVLKEFLPEKFEYVLFVPLTPVQEKMYEVFLQMNDYTNNDVTGEPGRTKKFKLIADYTSLRKIWTHPKVLEKAWESANLEKNRRDAARKTATPDSDDESPDDHNDIKSGQLSVTNDWWRQYLQIADLESLFPSNKLWILFEILKHCNERGEKVLIFTAFVSVLNMVEHFMAKIHHQEENPQLSDAYAYSAFKGPWEPGKDYYRLDGKTQKSIRHQMITSFNDPQNKRTKCFLISAKAGGQGINLTGANRVIILDTSWNPSNDQQNIFRIFRLGQKRKCYVYRLIAAGTMEEKVYSRSVTKQALSFRVVDEQQIDRHYSYGELAELYTLTKVSEMTRETPILPADDILASLLRTYPNKILKYHEHDSLLENKPEQDLSEEEKKEAWAAYEREIQNNENRSYLSQLNSMGAAAAAQLGGLLGSSAYGSPMAPYYASAMGYPGAMGLPMGGAGDMYRSDYAASYGSSMGRPPLYMQYAGSQQYSTLMNDPAFATAFAKMYSSFPLSGAGAMDYGMPPLGGHSSPMANGAQSMLPPIGPASSPGGGGASTGKGGGGGGYGTTSSLASMLSLLSGKSGAGASGLSSSALTSLSQSLLGGSSSSSLAELAAHHTALSSSGASPSAHYSPLKQMSDYAQSGASSLLSPNALQASASSGLSISNIASLQKANPPQPPPASKSSSGSSSSYDSVTKALFNRLTEQMSASALATAGVSSPFSPRTVPLLSPTLDNQPRSSAGGAFPLTASSPMTSNSGSALTVPISSSNSSISTPSLLSSTATALSLSIGQGPPKSTTAGEQPSNLVANNRSAGDSFAENRLAATPPASSLRSGPVSSAVPARTPTAVANPSEEEDKSRRTSTAPAKAQDVPNKRGTGNNFNSTPYSTTVTPSSATEPSNTNSGGKDTTKATKTLSNLAQQLPKPSTAKVPAKQSSLQTAVPAAVPPAPPIISNPMPSRLQLARANIATSVSSASTPAQQALAKSGALKPRVPSPTFKMTAANKQPTAASKPSPLSRSPLTVQTAVGANKKNSPLPSPAGSNKGNSLPSPVANSTGPLSSPATSTPAATPAGMRYMLSGSADQRTAATTTTTPITTKPAKSGISITTKPQQQPQQPTPPPLPAPTSVVSVTQPPTIVTTSAVGKGAAKAMAKPSPATVSSVSSQIKINPLNALAKQSGLGRTQTLSNTTTITAVKSAPAPAPPKSKPESRPMTVIPMKTSVSPLSGAGSRAVKKPVTTPTASTAPLVAATPKLTQLQQSSQIVSSVTAPPTAARTIATQSAVRPASALQKSSSAAKITPVTLLSAASMTGKLNNPPGVPGAPPRLPGTAASSTMVKTSLGSTPSTNSIQQQQQQPVLVSRPNPPISQINRTPAVINRAGKSPITINPAATGASTGGITITKSNSASIITPNPGPRVTGAAGASAPATTMTVIPTANIILPVSAAPGGVTTGSATVKANLPMGNIIRAGAAGSNSATTSLTAGVQPTPNSMIIRRRGIDSTAAKNAPKTLSSHLGVMPGTPPMKRPRLEDNTAIIRML</sequence>
<feature type="compositionally biased region" description="Low complexity" evidence="9">
    <location>
        <begin position="945"/>
        <end position="965"/>
    </location>
</feature>
<evidence type="ECO:0000256" key="8">
    <source>
        <dbReference type="ARBA" id="ARBA00023242"/>
    </source>
</evidence>
<reference evidence="12" key="1">
    <citation type="submission" date="2020-05" db="UniProtKB">
        <authorList>
            <consortium name="EnsemblMetazoa"/>
        </authorList>
    </citation>
    <scope>IDENTIFICATION</scope>
    <source>
        <strain evidence="12">MAF</strain>
    </source>
</reference>
<feature type="compositionally biased region" description="Low complexity" evidence="9">
    <location>
        <begin position="2104"/>
        <end position="2116"/>
    </location>
</feature>
<feature type="region of interest" description="Disordered" evidence="9">
    <location>
        <begin position="532"/>
        <end position="581"/>
    </location>
</feature>
<feature type="region of interest" description="Disordered" evidence="9">
    <location>
        <begin position="2165"/>
        <end position="2250"/>
    </location>
</feature>
<feature type="compositionally biased region" description="Polar residues" evidence="9">
    <location>
        <begin position="917"/>
        <end position="927"/>
    </location>
</feature>
<feature type="domain" description="Helicase C-terminal" evidence="11">
    <location>
        <begin position="1488"/>
        <end position="1671"/>
    </location>
</feature>
<keyword evidence="3" id="KW-0547">Nucleotide-binding</keyword>
<evidence type="ECO:0008006" key="14">
    <source>
        <dbReference type="Google" id="ProtNLM"/>
    </source>
</evidence>
<feature type="compositionally biased region" description="Basic and acidic residues" evidence="9">
    <location>
        <begin position="741"/>
        <end position="764"/>
    </location>
</feature>
<dbReference type="Proteomes" id="UP000075903">
    <property type="component" value="Unassembled WGS sequence"/>
</dbReference>
<feature type="compositionally biased region" description="Polar residues" evidence="9">
    <location>
        <begin position="2237"/>
        <end position="2250"/>
    </location>
</feature>
<dbReference type="PROSITE" id="PS51194">
    <property type="entry name" value="HELICASE_CTER"/>
    <property type="match status" value="1"/>
</dbReference>
<feature type="compositionally biased region" description="Basic and acidic residues" evidence="9">
    <location>
        <begin position="790"/>
        <end position="817"/>
    </location>
</feature>
<name>A0A182VAG5_ANOME</name>
<feature type="compositionally biased region" description="Basic residues" evidence="9">
    <location>
        <begin position="832"/>
        <end position="846"/>
    </location>
</feature>
<feature type="compositionally biased region" description="Polar residues" evidence="9">
    <location>
        <begin position="361"/>
        <end position="382"/>
    </location>
</feature>
<feature type="compositionally biased region" description="Pro residues" evidence="9">
    <location>
        <begin position="2656"/>
        <end position="2665"/>
    </location>
</feature>
<feature type="region of interest" description="Disordered" evidence="9">
    <location>
        <begin position="48"/>
        <end position="107"/>
    </location>
</feature>
<dbReference type="GO" id="GO:0004386">
    <property type="term" value="F:helicase activity"/>
    <property type="evidence" value="ECO:0007669"/>
    <property type="project" value="UniProtKB-KW"/>
</dbReference>
<feature type="region of interest" description="Disordered" evidence="9">
    <location>
        <begin position="359"/>
        <end position="504"/>
    </location>
</feature>
<evidence type="ECO:0000256" key="3">
    <source>
        <dbReference type="ARBA" id="ARBA00022741"/>
    </source>
</evidence>
<feature type="region of interest" description="Disordered" evidence="9">
    <location>
        <begin position="2128"/>
        <end position="2151"/>
    </location>
</feature>
<feature type="compositionally biased region" description="Polar residues" evidence="9">
    <location>
        <begin position="2342"/>
        <end position="2393"/>
    </location>
</feature>
<dbReference type="VEuPathDB" id="VectorBase:AMEM011623"/>
<dbReference type="PANTHER" id="PTHR45797:SF3">
    <property type="entry name" value="TRANSCRIPTIONAL REGULATOR ATRX HOMOLOG"/>
    <property type="match status" value="1"/>
</dbReference>
<feature type="compositionally biased region" description="Basic and acidic residues" evidence="9">
    <location>
        <begin position="995"/>
        <end position="1005"/>
    </location>
</feature>
<feature type="compositionally biased region" description="Basic residues" evidence="9">
    <location>
        <begin position="448"/>
        <end position="460"/>
    </location>
</feature>
<feature type="region of interest" description="Disordered" evidence="9">
    <location>
        <begin position="2321"/>
        <end position="2467"/>
    </location>
</feature>
<dbReference type="InterPro" id="IPR038718">
    <property type="entry name" value="SNF2-like_sf"/>
</dbReference>
<feature type="compositionally biased region" description="Polar residues" evidence="9">
    <location>
        <begin position="2088"/>
        <end position="2100"/>
    </location>
</feature>
<feature type="region of interest" description="Disordered" evidence="9">
    <location>
        <begin position="2651"/>
        <end position="2704"/>
    </location>
</feature>
<organism evidence="12 13">
    <name type="scientific">Anopheles merus</name>
    <name type="common">Mosquito</name>
    <dbReference type="NCBI Taxonomy" id="30066"/>
    <lineage>
        <taxon>Eukaryota</taxon>
        <taxon>Metazoa</taxon>
        <taxon>Ecdysozoa</taxon>
        <taxon>Arthropoda</taxon>
        <taxon>Hexapoda</taxon>
        <taxon>Insecta</taxon>
        <taxon>Pterygota</taxon>
        <taxon>Neoptera</taxon>
        <taxon>Endopterygota</taxon>
        <taxon>Diptera</taxon>
        <taxon>Nematocera</taxon>
        <taxon>Culicoidea</taxon>
        <taxon>Culicidae</taxon>
        <taxon>Anophelinae</taxon>
        <taxon>Anopheles</taxon>
    </lineage>
</organism>
<feature type="compositionally biased region" description="Basic and acidic residues" evidence="9">
    <location>
        <begin position="51"/>
        <end position="65"/>
    </location>
</feature>
<dbReference type="GO" id="GO:0005524">
    <property type="term" value="F:ATP binding"/>
    <property type="evidence" value="ECO:0007669"/>
    <property type="project" value="UniProtKB-KW"/>
</dbReference>
<comment type="similarity">
    <text evidence="2">Belongs to the SNF2/RAD54 helicase family.</text>
</comment>
<feature type="compositionally biased region" description="Acidic residues" evidence="9">
    <location>
        <begin position="695"/>
        <end position="716"/>
    </location>
</feature>
<feature type="compositionally biased region" description="Basic and acidic residues" evidence="9">
    <location>
        <begin position="391"/>
        <end position="407"/>
    </location>
</feature>
<feature type="region of interest" description="Disordered" evidence="9">
    <location>
        <begin position="2010"/>
        <end position="2031"/>
    </location>
</feature>
<feature type="compositionally biased region" description="Basic and acidic residues" evidence="9">
    <location>
        <begin position="461"/>
        <end position="470"/>
    </location>
</feature>
<feature type="compositionally biased region" description="Basic and acidic residues" evidence="9">
    <location>
        <begin position="87"/>
        <end position="103"/>
    </location>
</feature>
<dbReference type="STRING" id="30066.A0A182VAG5"/>
<dbReference type="InterPro" id="IPR027417">
    <property type="entry name" value="P-loop_NTPase"/>
</dbReference>
<feature type="compositionally biased region" description="Acidic residues" evidence="9">
    <location>
        <begin position="66"/>
        <end position="86"/>
    </location>
</feature>
<dbReference type="SMART" id="SM00490">
    <property type="entry name" value="HELICc"/>
    <property type="match status" value="1"/>
</dbReference>
<evidence type="ECO:0000313" key="13">
    <source>
        <dbReference type="Proteomes" id="UP000075903"/>
    </source>
</evidence>
<feature type="compositionally biased region" description="Low complexity" evidence="9">
    <location>
        <begin position="2425"/>
        <end position="2454"/>
    </location>
</feature>
<dbReference type="CDD" id="cd18793">
    <property type="entry name" value="SF2_C_SNF"/>
    <property type="match status" value="1"/>
</dbReference>
<feature type="compositionally biased region" description="Low complexity" evidence="9">
    <location>
        <begin position="2394"/>
        <end position="2412"/>
    </location>
</feature>
<dbReference type="SUPFAM" id="SSF52540">
    <property type="entry name" value="P-loop containing nucleoside triphosphate hydrolases"/>
    <property type="match status" value="2"/>
</dbReference>
<evidence type="ECO:0000259" key="11">
    <source>
        <dbReference type="PROSITE" id="PS51194"/>
    </source>
</evidence>
<keyword evidence="8" id="KW-0539">Nucleus</keyword>
<evidence type="ECO:0000256" key="1">
    <source>
        <dbReference type="ARBA" id="ARBA00004123"/>
    </source>
</evidence>
<dbReference type="GO" id="GO:0016887">
    <property type="term" value="F:ATP hydrolysis activity"/>
    <property type="evidence" value="ECO:0007669"/>
    <property type="project" value="InterPro"/>
</dbReference>
<dbReference type="SMART" id="SM00487">
    <property type="entry name" value="DEXDc"/>
    <property type="match status" value="1"/>
</dbReference>
<evidence type="ECO:0000256" key="4">
    <source>
        <dbReference type="ARBA" id="ARBA00022801"/>
    </source>
</evidence>
<evidence type="ECO:0000256" key="7">
    <source>
        <dbReference type="ARBA" id="ARBA00023125"/>
    </source>
</evidence>
<feature type="region of interest" description="Disordered" evidence="9">
    <location>
        <begin position="600"/>
        <end position="1007"/>
    </location>
</feature>
<feature type="compositionally biased region" description="Basic and acidic residues" evidence="9">
    <location>
        <begin position="486"/>
        <end position="499"/>
    </location>
</feature>
<evidence type="ECO:0000256" key="5">
    <source>
        <dbReference type="ARBA" id="ARBA00022806"/>
    </source>
</evidence>
<dbReference type="PROSITE" id="PS51192">
    <property type="entry name" value="HELICASE_ATP_BIND_1"/>
    <property type="match status" value="1"/>
</dbReference>
<feature type="compositionally biased region" description="Low complexity" evidence="9">
    <location>
        <begin position="301"/>
        <end position="311"/>
    </location>
</feature>
<feature type="compositionally biased region" description="Polar residues" evidence="9">
    <location>
        <begin position="2669"/>
        <end position="2688"/>
    </location>
</feature>
<feature type="compositionally biased region" description="Basic and acidic residues" evidence="9">
    <location>
        <begin position="1"/>
        <end position="12"/>
    </location>
</feature>
<dbReference type="InterPro" id="IPR000330">
    <property type="entry name" value="SNF2_N"/>
</dbReference>
<feature type="compositionally biased region" description="Low complexity" evidence="9">
    <location>
        <begin position="2223"/>
        <end position="2236"/>
    </location>
</feature>
<feature type="compositionally biased region" description="Low complexity" evidence="9">
    <location>
        <begin position="409"/>
        <end position="439"/>
    </location>
</feature>